<dbReference type="Gene3D" id="3.30.420.10">
    <property type="entry name" value="Ribonuclease H-like superfamily/Ribonuclease H"/>
    <property type="match status" value="1"/>
</dbReference>
<accession>A0ABQ9J2B9</accession>
<evidence type="ECO:0000313" key="1">
    <source>
        <dbReference type="EMBL" id="KAJ8971795.1"/>
    </source>
</evidence>
<evidence type="ECO:0008006" key="3">
    <source>
        <dbReference type="Google" id="ProtNLM"/>
    </source>
</evidence>
<sequence length="99" mass="10902">METSRMFSFMGYMRSGVYGKTTGTELVFALGSYATVFQAEVYAILACGLENLKRAPKEINTQFCSDSRAALLAIESSKVKSRLVLECKKTLNDLATVTK</sequence>
<protein>
    <recommendedName>
        <fullName evidence="3">RNase H type-1 domain-containing protein</fullName>
    </recommendedName>
</protein>
<keyword evidence="2" id="KW-1185">Reference proteome</keyword>
<evidence type="ECO:0000313" key="2">
    <source>
        <dbReference type="Proteomes" id="UP001162164"/>
    </source>
</evidence>
<dbReference type="InterPro" id="IPR036397">
    <property type="entry name" value="RNaseH_sf"/>
</dbReference>
<proteinExistence type="predicted"/>
<dbReference type="EMBL" id="JAPWTJ010001432">
    <property type="protein sequence ID" value="KAJ8971795.1"/>
    <property type="molecule type" value="Genomic_DNA"/>
</dbReference>
<comment type="caution">
    <text evidence="1">The sequence shown here is derived from an EMBL/GenBank/DDBJ whole genome shotgun (WGS) entry which is preliminary data.</text>
</comment>
<name>A0ABQ9J2B9_9CUCU</name>
<dbReference type="Proteomes" id="UP001162164">
    <property type="component" value="Unassembled WGS sequence"/>
</dbReference>
<gene>
    <name evidence="1" type="ORF">NQ317_011711</name>
</gene>
<reference evidence="1" key="1">
    <citation type="journal article" date="2023" name="Insect Mol. Biol.">
        <title>Genome sequencing provides insights into the evolution of gene families encoding plant cell wall-degrading enzymes in longhorned beetles.</title>
        <authorList>
            <person name="Shin N.R."/>
            <person name="Okamura Y."/>
            <person name="Kirsch R."/>
            <person name="Pauchet Y."/>
        </authorList>
    </citation>
    <scope>NUCLEOTIDE SEQUENCE</scope>
    <source>
        <strain evidence="1">MMC_N1</strain>
    </source>
</reference>
<organism evidence="1 2">
    <name type="scientific">Molorchus minor</name>
    <dbReference type="NCBI Taxonomy" id="1323400"/>
    <lineage>
        <taxon>Eukaryota</taxon>
        <taxon>Metazoa</taxon>
        <taxon>Ecdysozoa</taxon>
        <taxon>Arthropoda</taxon>
        <taxon>Hexapoda</taxon>
        <taxon>Insecta</taxon>
        <taxon>Pterygota</taxon>
        <taxon>Neoptera</taxon>
        <taxon>Endopterygota</taxon>
        <taxon>Coleoptera</taxon>
        <taxon>Polyphaga</taxon>
        <taxon>Cucujiformia</taxon>
        <taxon>Chrysomeloidea</taxon>
        <taxon>Cerambycidae</taxon>
        <taxon>Lamiinae</taxon>
        <taxon>Monochamini</taxon>
        <taxon>Molorchus</taxon>
    </lineage>
</organism>